<comment type="caution">
    <text evidence="2">The sequence shown here is derived from an EMBL/GenBank/DDBJ whole genome shotgun (WGS) entry which is preliminary data.</text>
</comment>
<proteinExistence type="predicted"/>
<dbReference type="InterPro" id="IPR029058">
    <property type="entry name" value="AB_hydrolase_fold"/>
</dbReference>
<evidence type="ECO:0000313" key="3">
    <source>
        <dbReference type="Proteomes" id="UP000813385"/>
    </source>
</evidence>
<gene>
    <name evidence="2" type="ORF">B0T11DRAFT_134826</name>
</gene>
<evidence type="ECO:0000313" key="2">
    <source>
        <dbReference type="EMBL" id="KAH7349805.1"/>
    </source>
</evidence>
<reference evidence="2" key="1">
    <citation type="journal article" date="2021" name="Nat. Commun.">
        <title>Genetic determinants of endophytism in the Arabidopsis root mycobiome.</title>
        <authorList>
            <person name="Mesny F."/>
            <person name="Miyauchi S."/>
            <person name="Thiergart T."/>
            <person name="Pickel B."/>
            <person name="Atanasova L."/>
            <person name="Karlsson M."/>
            <person name="Huettel B."/>
            <person name="Barry K.W."/>
            <person name="Haridas S."/>
            <person name="Chen C."/>
            <person name="Bauer D."/>
            <person name="Andreopoulos W."/>
            <person name="Pangilinan J."/>
            <person name="LaButti K."/>
            <person name="Riley R."/>
            <person name="Lipzen A."/>
            <person name="Clum A."/>
            <person name="Drula E."/>
            <person name="Henrissat B."/>
            <person name="Kohler A."/>
            <person name="Grigoriev I.V."/>
            <person name="Martin F.M."/>
            <person name="Hacquard S."/>
        </authorList>
    </citation>
    <scope>NUCLEOTIDE SEQUENCE</scope>
    <source>
        <strain evidence="2">MPI-CAGE-AT-0016</strain>
    </source>
</reference>
<dbReference type="AlphaFoldDB" id="A0A8K0WZB3"/>
<dbReference type="SUPFAM" id="SSF53474">
    <property type="entry name" value="alpha/beta-Hydrolases"/>
    <property type="match status" value="1"/>
</dbReference>
<accession>A0A8K0WZB3</accession>
<keyword evidence="3" id="KW-1185">Reference proteome</keyword>
<protein>
    <submittedName>
        <fullName evidence="2">Alpha/Beta hydrolase protein</fullName>
    </submittedName>
</protein>
<dbReference type="Proteomes" id="UP000813385">
    <property type="component" value="Unassembled WGS sequence"/>
</dbReference>
<keyword evidence="1 2" id="KW-0378">Hydrolase</keyword>
<name>A0A8K0WZB3_9PEZI</name>
<dbReference type="InterPro" id="IPR050261">
    <property type="entry name" value="FrsA_esterase"/>
</dbReference>
<dbReference type="Gene3D" id="3.40.50.1820">
    <property type="entry name" value="alpha/beta hydrolase"/>
    <property type="match status" value="1"/>
</dbReference>
<sequence length="420" mass="47373">MAAPNGNYLLQTPLDRVERHHESFVDLWETKWRPLAQHAGYPFFFGTTGDFEPIVEEIRRLGLREPYDWEQYSQVFRPVGDGLFEKARAAEEAGHLDEASEYYLRSCTVWFIARFPRPLCESQAYAWKKQKEACIKGIRLGGLPVEEVNIPHKTAVAGEDTTIPAFFSVPDGASKARPVPVVVGICGLDAWRTELVALAGMLRRQGVAMVVVEVPGTGDSPALPGDPESPDRQWSSVLDWLDEHEAIDSRKVVAWGISTGGYYAMRVAHTHASRLLGVVSHGGGCHHMFDERWLESVDKREYPHRISEPLSHKFGFQGDFERFKREAGDRFSLLKDGTLDKPCTRLLLVNGTEDSVFPIDDYYLCLTRGSPKEARLIPGEHHLGGQEGMIVVWRWVFDLLGIQADVVKALRDNTFRPKYP</sequence>
<dbReference type="InterPro" id="IPR010520">
    <property type="entry name" value="FrsA-like"/>
</dbReference>
<dbReference type="PANTHER" id="PTHR22946">
    <property type="entry name" value="DIENELACTONE HYDROLASE DOMAIN-CONTAINING PROTEIN-RELATED"/>
    <property type="match status" value="1"/>
</dbReference>
<organism evidence="2 3">
    <name type="scientific">Plectosphaerella cucumerina</name>
    <dbReference type="NCBI Taxonomy" id="40658"/>
    <lineage>
        <taxon>Eukaryota</taxon>
        <taxon>Fungi</taxon>
        <taxon>Dikarya</taxon>
        <taxon>Ascomycota</taxon>
        <taxon>Pezizomycotina</taxon>
        <taxon>Sordariomycetes</taxon>
        <taxon>Hypocreomycetidae</taxon>
        <taxon>Glomerellales</taxon>
        <taxon>Plectosphaerellaceae</taxon>
        <taxon>Plectosphaerella</taxon>
    </lineage>
</organism>
<evidence type="ECO:0000256" key="1">
    <source>
        <dbReference type="ARBA" id="ARBA00022801"/>
    </source>
</evidence>
<dbReference type="EMBL" id="JAGPXD010000006">
    <property type="protein sequence ID" value="KAH7349805.1"/>
    <property type="molecule type" value="Genomic_DNA"/>
</dbReference>
<dbReference type="OrthoDB" id="5409895at2759"/>
<dbReference type="GO" id="GO:0016787">
    <property type="term" value="F:hydrolase activity"/>
    <property type="evidence" value="ECO:0007669"/>
    <property type="project" value="UniProtKB-KW"/>
</dbReference>
<dbReference type="PANTHER" id="PTHR22946:SF12">
    <property type="entry name" value="CONIDIAL PIGMENT BIOSYNTHESIS PROTEIN AYG1 (AFU_ORTHOLOGUE AFUA_2G17550)"/>
    <property type="match status" value="1"/>
</dbReference>
<dbReference type="Pfam" id="PF06500">
    <property type="entry name" value="FrsA-like"/>
    <property type="match status" value="1"/>
</dbReference>